<feature type="domain" description="Cupin type-2" evidence="1">
    <location>
        <begin position="65"/>
        <end position="131"/>
    </location>
</feature>
<dbReference type="InterPro" id="IPR014710">
    <property type="entry name" value="RmlC-like_jellyroll"/>
</dbReference>
<evidence type="ECO:0000313" key="3">
    <source>
        <dbReference type="Proteomes" id="UP000028782"/>
    </source>
</evidence>
<dbReference type="HOGENOM" id="CLU_1544294_0_0_4"/>
<dbReference type="SUPFAM" id="SSF51182">
    <property type="entry name" value="RmlC-like cupins"/>
    <property type="match status" value="1"/>
</dbReference>
<dbReference type="EMBL" id="CP006704">
    <property type="protein sequence ID" value="AIJ48443.1"/>
    <property type="molecule type" value="Genomic_DNA"/>
</dbReference>
<protein>
    <recommendedName>
        <fullName evidence="1">Cupin type-2 domain-containing protein</fullName>
    </recommendedName>
</protein>
<gene>
    <name evidence="2" type="ORF">O987_21785</name>
</gene>
<dbReference type="Gene3D" id="2.60.120.10">
    <property type="entry name" value="Jelly Rolls"/>
    <property type="match status" value="1"/>
</dbReference>
<dbReference type="Pfam" id="PF07883">
    <property type="entry name" value="Cupin_2"/>
    <property type="match status" value="1"/>
</dbReference>
<organism evidence="2 3">
    <name type="scientific">Comamonas testosteroni TK102</name>
    <dbReference type="NCBI Taxonomy" id="1392005"/>
    <lineage>
        <taxon>Bacteria</taxon>
        <taxon>Pseudomonadati</taxon>
        <taxon>Pseudomonadota</taxon>
        <taxon>Betaproteobacteria</taxon>
        <taxon>Burkholderiales</taxon>
        <taxon>Comamonadaceae</taxon>
        <taxon>Comamonas</taxon>
    </lineage>
</organism>
<accession>A0A076PRV6</accession>
<proteinExistence type="predicted"/>
<dbReference type="AlphaFoldDB" id="A0A076PRV6"/>
<evidence type="ECO:0000313" key="2">
    <source>
        <dbReference type="EMBL" id="AIJ48443.1"/>
    </source>
</evidence>
<dbReference type="RefSeq" id="WP_043374566.1">
    <property type="nucleotide sequence ID" value="NZ_CP006704.1"/>
</dbReference>
<sequence>MSITTPQSQSFAPIVHSAAEWRAEMARLSKPGQPSFFHIRAQLPKEGRTNQVLGASRYMNVVLKTYASGGENEIHAHSNEDHVFVVLQGGAVFHGPNGETREVGKNDCVLLPAGAFYWFQAKEGEGALVMLRIGAHIDPSSDVLARIDLAGKPFDGYSERNKEVPVVLHEDKVFE</sequence>
<dbReference type="InterPro" id="IPR013096">
    <property type="entry name" value="Cupin_2"/>
</dbReference>
<reference evidence="2 3" key="1">
    <citation type="journal article" date="2014" name="Genome Announc.">
        <title>Complete Genome Sequence of Polychlorinated Biphenyl Degrader Comamonas testosteroni TK102 (NBRC 109938).</title>
        <authorList>
            <person name="Fukuda K."/>
            <person name="Hosoyama A."/>
            <person name="Tsuchikane K."/>
            <person name="Ohji S."/>
            <person name="Yamazoe A."/>
            <person name="Fujita N."/>
            <person name="Shintani M."/>
            <person name="Kimbara K."/>
        </authorList>
    </citation>
    <scope>NUCLEOTIDE SEQUENCE [LARGE SCALE GENOMIC DNA]</scope>
    <source>
        <strain evidence="2">TK102</strain>
    </source>
</reference>
<dbReference type="GeneID" id="69561514"/>
<evidence type="ECO:0000259" key="1">
    <source>
        <dbReference type="Pfam" id="PF07883"/>
    </source>
</evidence>
<name>A0A076PRV6_COMTE</name>
<dbReference type="KEGG" id="ctes:O987_21785"/>
<dbReference type="CDD" id="cd02208">
    <property type="entry name" value="cupin_RmlC-like"/>
    <property type="match status" value="1"/>
</dbReference>
<dbReference type="Proteomes" id="UP000028782">
    <property type="component" value="Chromosome"/>
</dbReference>
<dbReference type="InterPro" id="IPR011051">
    <property type="entry name" value="RmlC_Cupin_sf"/>
</dbReference>